<dbReference type="CDD" id="cd04458">
    <property type="entry name" value="CSP_CDS"/>
    <property type="match status" value="1"/>
</dbReference>
<evidence type="ECO:0000313" key="3">
    <source>
        <dbReference type="EMBL" id="QHT14018.1"/>
    </source>
</evidence>
<dbReference type="PANTHER" id="PTHR11544">
    <property type="entry name" value="COLD SHOCK DOMAIN CONTAINING PROTEINS"/>
    <property type="match status" value="1"/>
</dbReference>
<dbReference type="SMART" id="SM00357">
    <property type="entry name" value="CSP"/>
    <property type="match status" value="1"/>
</dbReference>
<dbReference type="EMBL" id="MN739578">
    <property type="protein sequence ID" value="QHT14018.1"/>
    <property type="molecule type" value="Genomic_DNA"/>
</dbReference>
<feature type="compositionally biased region" description="Basic and acidic residues" evidence="1">
    <location>
        <begin position="147"/>
        <end position="156"/>
    </location>
</feature>
<dbReference type="PRINTS" id="PR00050">
    <property type="entry name" value="COLDSHOCK"/>
</dbReference>
<dbReference type="SUPFAM" id="SSF50249">
    <property type="entry name" value="Nucleic acid-binding proteins"/>
    <property type="match status" value="1"/>
</dbReference>
<feature type="compositionally biased region" description="Basic and acidic residues" evidence="1">
    <location>
        <begin position="108"/>
        <end position="124"/>
    </location>
</feature>
<evidence type="ECO:0000256" key="1">
    <source>
        <dbReference type="SAM" id="MobiDB-lite"/>
    </source>
</evidence>
<dbReference type="InterPro" id="IPR050181">
    <property type="entry name" value="Cold_shock_domain"/>
</dbReference>
<protein>
    <recommendedName>
        <fullName evidence="2">CSD domain-containing protein</fullName>
    </recommendedName>
</protein>
<feature type="domain" description="CSD" evidence="2">
    <location>
        <begin position="15"/>
        <end position="88"/>
    </location>
</feature>
<organism evidence="3">
    <name type="scientific">viral metagenome</name>
    <dbReference type="NCBI Taxonomy" id="1070528"/>
    <lineage>
        <taxon>unclassified sequences</taxon>
        <taxon>metagenomes</taxon>
        <taxon>organismal metagenomes</taxon>
    </lineage>
</organism>
<dbReference type="InterPro" id="IPR012340">
    <property type="entry name" value="NA-bd_OB-fold"/>
</dbReference>
<dbReference type="PROSITE" id="PS51857">
    <property type="entry name" value="CSD_2"/>
    <property type="match status" value="1"/>
</dbReference>
<dbReference type="InterPro" id="IPR011129">
    <property type="entry name" value="CSD"/>
</dbReference>
<reference evidence="3" key="1">
    <citation type="journal article" date="2020" name="Nature">
        <title>Giant virus diversity and host interactions through global metagenomics.</title>
        <authorList>
            <person name="Schulz F."/>
            <person name="Roux S."/>
            <person name="Paez-Espino D."/>
            <person name="Jungbluth S."/>
            <person name="Walsh D.A."/>
            <person name="Denef V.J."/>
            <person name="McMahon K.D."/>
            <person name="Konstantinidis K.T."/>
            <person name="Eloe-Fadrosh E.A."/>
            <person name="Kyrpides N.C."/>
            <person name="Woyke T."/>
        </authorList>
    </citation>
    <scope>NUCLEOTIDE SEQUENCE</scope>
    <source>
        <strain evidence="3">GVMAG-M-3300023174-134</strain>
    </source>
</reference>
<accession>A0A6C0DAX1</accession>
<sequence length="156" mass="17424">MTSAQATTSDVQSSRLLGQVKWFNNKAGYGFITVSDGEQAGKDIFVHYSSIKVVNSQYKYLIQGEYVEFTLTKSTGEQHEFQASDISGIKGGLLMCETRRVNRSTDVAPRESAPRKYRTPRDNAPRPSKSTGGEQEGFTQVRRRRQPKDVPVKTTA</sequence>
<dbReference type="Pfam" id="PF00313">
    <property type="entry name" value="CSD"/>
    <property type="match status" value="1"/>
</dbReference>
<evidence type="ECO:0000259" key="2">
    <source>
        <dbReference type="PROSITE" id="PS51857"/>
    </source>
</evidence>
<dbReference type="InterPro" id="IPR002059">
    <property type="entry name" value="CSP_DNA-bd"/>
</dbReference>
<dbReference type="Gene3D" id="2.40.50.140">
    <property type="entry name" value="Nucleic acid-binding proteins"/>
    <property type="match status" value="1"/>
</dbReference>
<feature type="region of interest" description="Disordered" evidence="1">
    <location>
        <begin position="100"/>
        <end position="156"/>
    </location>
</feature>
<dbReference type="AlphaFoldDB" id="A0A6C0DAX1"/>
<name>A0A6C0DAX1_9ZZZZ</name>
<dbReference type="GO" id="GO:0003676">
    <property type="term" value="F:nucleic acid binding"/>
    <property type="evidence" value="ECO:0007669"/>
    <property type="project" value="InterPro"/>
</dbReference>
<proteinExistence type="predicted"/>